<dbReference type="GO" id="GO:0003677">
    <property type="term" value="F:DNA binding"/>
    <property type="evidence" value="ECO:0007669"/>
    <property type="project" value="UniProtKB-KW"/>
</dbReference>
<dbReference type="GO" id="GO:0006355">
    <property type="term" value="P:regulation of DNA-templated transcription"/>
    <property type="evidence" value="ECO:0007669"/>
    <property type="project" value="InterPro"/>
</dbReference>
<evidence type="ECO:0000259" key="4">
    <source>
        <dbReference type="PROSITE" id="PS50043"/>
    </source>
</evidence>
<evidence type="ECO:0000256" key="2">
    <source>
        <dbReference type="ARBA" id="ARBA00023125"/>
    </source>
</evidence>
<dbReference type="Pfam" id="PF00196">
    <property type="entry name" value="GerE"/>
    <property type="match status" value="1"/>
</dbReference>
<dbReference type="InterPro" id="IPR051015">
    <property type="entry name" value="EvgA-like"/>
</dbReference>
<accession>A0A3M7THU0</accession>
<dbReference type="EMBL" id="QWIU01000002">
    <property type="protein sequence ID" value="RNA62219.1"/>
    <property type="molecule type" value="Genomic_DNA"/>
</dbReference>
<dbReference type="GO" id="GO:0000160">
    <property type="term" value="P:phosphorelay signal transduction system"/>
    <property type="evidence" value="ECO:0007669"/>
    <property type="project" value="InterPro"/>
</dbReference>
<keyword evidence="2 6" id="KW-0238">DNA-binding</keyword>
<dbReference type="PANTHER" id="PTHR45566">
    <property type="entry name" value="HTH-TYPE TRANSCRIPTIONAL REGULATOR YHJB-RELATED"/>
    <property type="match status" value="1"/>
</dbReference>
<dbReference type="InterPro" id="IPR011006">
    <property type="entry name" value="CheY-like_superfamily"/>
</dbReference>
<dbReference type="Proteomes" id="UP000278775">
    <property type="component" value="Unassembled WGS sequence"/>
</dbReference>
<evidence type="ECO:0000313" key="7">
    <source>
        <dbReference type="Proteomes" id="UP000278775"/>
    </source>
</evidence>
<dbReference type="InterPro" id="IPR000792">
    <property type="entry name" value="Tscrpt_reg_LuxR_C"/>
</dbReference>
<dbReference type="InterPro" id="IPR016032">
    <property type="entry name" value="Sig_transdc_resp-reg_C-effctor"/>
</dbReference>
<dbReference type="AlphaFoldDB" id="A0A3M7THU0"/>
<sequence>MKKKILIADNHYVVRLGTSIVLESANKNFSIDYAENEKEIMEKASQKEYDLLIFDIEMMGNFFESMTKELKKINPNMKLMIFTGNKENFALKYLFEGAEAYLCKSCEESKIIEAVESIFTKGYFYPEELLYNFINNGNKVKQETIDPLDILSGRETDIYLNLIKGSGVLEISNILGIHMSTVSTHKKRIFKKLNINSLAELIHLHNKHYPATA</sequence>
<dbReference type="InterPro" id="IPR058245">
    <property type="entry name" value="NreC/VraR/RcsB-like_REC"/>
</dbReference>
<dbReference type="PANTHER" id="PTHR45566:SF1">
    <property type="entry name" value="HTH-TYPE TRANSCRIPTIONAL REGULATOR YHJB-RELATED"/>
    <property type="match status" value="1"/>
</dbReference>
<dbReference type="SUPFAM" id="SSF46894">
    <property type="entry name" value="C-terminal effector domain of the bipartite response regulators"/>
    <property type="match status" value="1"/>
</dbReference>
<dbReference type="RefSeq" id="WP_122636306.1">
    <property type="nucleotide sequence ID" value="NZ_QWIU01000002.1"/>
</dbReference>
<comment type="caution">
    <text evidence="6">The sequence shown here is derived from an EMBL/GenBank/DDBJ whole genome shotgun (WGS) entry which is preliminary data.</text>
</comment>
<evidence type="ECO:0000313" key="6">
    <source>
        <dbReference type="EMBL" id="RNA62219.1"/>
    </source>
</evidence>
<protein>
    <submittedName>
        <fullName evidence="6">DNA-binding response regulator</fullName>
    </submittedName>
</protein>
<gene>
    <name evidence="6" type="ORF">D1631_09880</name>
</gene>
<organism evidence="6 7">
    <name type="scientific">Chryseobacterium nematophagum</name>
    <dbReference type="NCBI Taxonomy" id="2305228"/>
    <lineage>
        <taxon>Bacteria</taxon>
        <taxon>Pseudomonadati</taxon>
        <taxon>Bacteroidota</taxon>
        <taxon>Flavobacteriia</taxon>
        <taxon>Flavobacteriales</taxon>
        <taxon>Weeksellaceae</taxon>
        <taxon>Chryseobacterium group</taxon>
        <taxon>Chryseobacterium</taxon>
    </lineage>
</organism>
<dbReference type="OrthoDB" id="1013073at2"/>
<keyword evidence="1 3" id="KW-0597">Phosphoprotein</keyword>
<evidence type="ECO:0000256" key="1">
    <source>
        <dbReference type="ARBA" id="ARBA00022553"/>
    </source>
</evidence>
<dbReference type="PROSITE" id="PS50043">
    <property type="entry name" value="HTH_LUXR_2"/>
    <property type="match status" value="1"/>
</dbReference>
<dbReference type="PROSITE" id="PS50110">
    <property type="entry name" value="RESPONSE_REGULATORY"/>
    <property type="match status" value="1"/>
</dbReference>
<dbReference type="SUPFAM" id="SSF52172">
    <property type="entry name" value="CheY-like"/>
    <property type="match status" value="1"/>
</dbReference>
<proteinExistence type="predicted"/>
<name>A0A3M7THU0_9FLAO</name>
<dbReference type="Pfam" id="PF00072">
    <property type="entry name" value="Response_reg"/>
    <property type="match status" value="1"/>
</dbReference>
<dbReference type="Gene3D" id="3.40.50.2300">
    <property type="match status" value="1"/>
</dbReference>
<feature type="domain" description="Response regulatory" evidence="5">
    <location>
        <begin position="4"/>
        <end position="119"/>
    </location>
</feature>
<reference evidence="6 7" key="1">
    <citation type="submission" date="2018-08" db="EMBL/GenBank/DDBJ databases">
        <title>Chryseobacterium nematophagum: a novel matrix digesting pathogen of nematodes.</title>
        <authorList>
            <person name="Page A."/>
            <person name="Roberts M."/>
            <person name="Felix M.-A."/>
            <person name="Weir W."/>
        </authorList>
    </citation>
    <scope>NUCLEOTIDE SEQUENCE [LARGE SCALE GENOMIC DNA]</scope>
    <source>
        <strain evidence="6 7">JUb129</strain>
    </source>
</reference>
<evidence type="ECO:0000256" key="3">
    <source>
        <dbReference type="PROSITE-ProRule" id="PRU00169"/>
    </source>
</evidence>
<dbReference type="CDD" id="cd06170">
    <property type="entry name" value="LuxR_C_like"/>
    <property type="match status" value="1"/>
</dbReference>
<dbReference type="PROSITE" id="PS00622">
    <property type="entry name" value="HTH_LUXR_1"/>
    <property type="match status" value="1"/>
</dbReference>
<dbReference type="SMART" id="SM00421">
    <property type="entry name" value="HTH_LUXR"/>
    <property type="match status" value="1"/>
</dbReference>
<feature type="domain" description="HTH luxR-type" evidence="4">
    <location>
        <begin position="144"/>
        <end position="209"/>
    </location>
</feature>
<dbReference type="PRINTS" id="PR00038">
    <property type="entry name" value="HTHLUXR"/>
</dbReference>
<evidence type="ECO:0000259" key="5">
    <source>
        <dbReference type="PROSITE" id="PS50110"/>
    </source>
</evidence>
<dbReference type="SMART" id="SM00448">
    <property type="entry name" value="REC"/>
    <property type="match status" value="1"/>
</dbReference>
<dbReference type="InterPro" id="IPR001789">
    <property type="entry name" value="Sig_transdc_resp-reg_receiver"/>
</dbReference>
<feature type="modified residue" description="4-aspartylphosphate" evidence="3">
    <location>
        <position position="55"/>
    </location>
</feature>
<dbReference type="CDD" id="cd17535">
    <property type="entry name" value="REC_NarL-like"/>
    <property type="match status" value="1"/>
</dbReference>